<evidence type="ECO:0000256" key="1">
    <source>
        <dbReference type="SAM" id="Coils"/>
    </source>
</evidence>
<protein>
    <submittedName>
        <fullName evidence="4">NF-kappa-B essential modulator NEMO</fullName>
    </submittedName>
</protein>
<dbReference type="GO" id="GO:0070530">
    <property type="term" value="F:K63-linked polyubiquitin modification-dependent protein binding"/>
    <property type="evidence" value="ECO:0007669"/>
    <property type="project" value="TreeGrafter"/>
</dbReference>
<dbReference type="Gene3D" id="1.20.5.390">
    <property type="entry name" value="L1 transposable element, trimerization domain"/>
    <property type="match status" value="1"/>
</dbReference>
<dbReference type="AlphaFoldDB" id="A0AAW1L438"/>
<name>A0AAW1L438_POPJA</name>
<feature type="coiled-coil region" evidence="1">
    <location>
        <begin position="398"/>
        <end position="432"/>
    </location>
</feature>
<dbReference type="Gene3D" id="1.20.5.990">
    <property type="entry name" value="Nemo cc2-lz domain - 1d5 darpin complex"/>
    <property type="match status" value="1"/>
</dbReference>
<dbReference type="EMBL" id="JASPKY010000174">
    <property type="protein sequence ID" value="KAK9727962.1"/>
    <property type="molecule type" value="Genomic_DNA"/>
</dbReference>
<dbReference type="InterPro" id="IPR051301">
    <property type="entry name" value="Optineurin/NFkB_EssMod"/>
</dbReference>
<organism evidence="4 5">
    <name type="scientific">Popillia japonica</name>
    <name type="common">Japanese beetle</name>
    <dbReference type="NCBI Taxonomy" id="7064"/>
    <lineage>
        <taxon>Eukaryota</taxon>
        <taxon>Metazoa</taxon>
        <taxon>Ecdysozoa</taxon>
        <taxon>Arthropoda</taxon>
        <taxon>Hexapoda</taxon>
        <taxon>Insecta</taxon>
        <taxon>Pterygota</taxon>
        <taxon>Neoptera</taxon>
        <taxon>Endopterygota</taxon>
        <taxon>Coleoptera</taxon>
        <taxon>Polyphaga</taxon>
        <taxon>Scarabaeiformia</taxon>
        <taxon>Scarabaeidae</taxon>
        <taxon>Rutelinae</taxon>
        <taxon>Popillia</taxon>
    </lineage>
</organism>
<dbReference type="PANTHER" id="PTHR31553:SF1">
    <property type="entry name" value="NF-KAPPA-B ESSENTIAL MODULATOR"/>
    <property type="match status" value="1"/>
</dbReference>
<proteinExistence type="predicted"/>
<dbReference type="Proteomes" id="UP001458880">
    <property type="component" value="Unassembled WGS sequence"/>
</dbReference>
<dbReference type="GO" id="GO:0043122">
    <property type="term" value="P:regulation of canonical NF-kappaB signal transduction"/>
    <property type="evidence" value="ECO:0007669"/>
    <property type="project" value="TreeGrafter"/>
</dbReference>
<feature type="region of interest" description="Disordered" evidence="2">
    <location>
        <begin position="1"/>
        <end position="27"/>
    </location>
</feature>
<accession>A0AAW1L438</accession>
<reference evidence="4 5" key="1">
    <citation type="journal article" date="2024" name="BMC Genomics">
        <title>De novo assembly and annotation of Popillia japonica's genome with initial clues to its potential as an invasive pest.</title>
        <authorList>
            <person name="Cucini C."/>
            <person name="Boschi S."/>
            <person name="Funari R."/>
            <person name="Cardaioli E."/>
            <person name="Iannotti N."/>
            <person name="Marturano G."/>
            <person name="Paoli F."/>
            <person name="Bruttini M."/>
            <person name="Carapelli A."/>
            <person name="Frati F."/>
            <person name="Nardi F."/>
        </authorList>
    </citation>
    <scope>NUCLEOTIDE SEQUENCE [LARGE SCALE GENOMIC DNA]</scope>
    <source>
        <strain evidence="4">DMR45628</strain>
    </source>
</reference>
<feature type="compositionally biased region" description="Polar residues" evidence="2">
    <location>
        <begin position="1"/>
        <end position="16"/>
    </location>
</feature>
<dbReference type="GO" id="GO:0005634">
    <property type="term" value="C:nucleus"/>
    <property type="evidence" value="ECO:0007669"/>
    <property type="project" value="TreeGrafter"/>
</dbReference>
<evidence type="ECO:0000259" key="3">
    <source>
        <dbReference type="Pfam" id="PF11577"/>
    </source>
</evidence>
<evidence type="ECO:0000313" key="5">
    <source>
        <dbReference type="Proteomes" id="UP001458880"/>
    </source>
</evidence>
<feature type="coiled-coil region" evidence="1">
    <location>
        <begin position="163"/>
        <end position="234"/>
    </location>
</feature>
<dbReference type="InterPro" id="IPR021063">
    <property type="entry name" value="NEMO_N"/>
</dbReference>
<keyword evidence="5" id="KW-1185">Reference proteome</keyword>
<gene>
    <name evidence="4" type="ORF">QE152_g18936</name>
</gene>
<dbReference type="GO" id="GO:0005737">
    <property type="term" value="C:cytoplasm"/>
    <property type="evidence" value="ECO:0007669"/>
    <property type="project" value="TreeGrafter"/>
</dbReference>
<sequence length="480" mass="55326">MATTFNPNSGIHQLPSNCYPPSESDDEDSFVVLNNSLGPDVHTDRVFLNTEPISTETIQASLDSIADILTQQTLQASQASEMENSAVVVDSAHISYQSTEVSPDEIQKKVDNLITENLELKETLAQNNIAMKKQVESITQWQAEVQRVQESHKEKFSDMKKYITILKTENDKLRENLKIAESSVQENDKKAKEISVKQSDNIKQFELEAAQKKIKELEKALDIISLEKEDVTKKMSNKEIELNNVFEDKKLLTYELELLRQKEKNQISASEMQELKDEIVELRDNNNNLTDQILRARNHNEKLKAELIEKEESLSNIHSSLQIVELELSKTKQQLMASQMHITELKESQIRTISDKDKEIELLQTKIEQFKINVDENTALRTQLELYKNDFELEKAQRNELLLEKNKIADDLQQLQRRNNQLHEEIDQMRSGFVPVKREETRPSDSPPLQRHICPICSSKFGSVRLLEDHIEYCLANANT</sequence>
<evidence type="ECO:0000256" key="2">
    <source>
        <dbReference type="SAM" id="MobiDB-lite"/>
    </source>
</evidence>
<feature type="coiled-coil region" evidence="1">
    <location>
        <begin position="258"/>
        <end position="313"/>
    </location>
</feature>
<comment type="caution">
    <text evidence="4">The sequence shown here is derived from an EMBL/GenBank/DDBJ whole genome shotgun (WGS) entry which is preliminary data.</text>
</comment>
<dbReference type="Pfam" id="PF11577">
    <property type="entry name" value="NEMO"/>
    <property type="match status" value="1"/>
</dbReference>
<feature type="domain" description="NF-kappa-B essential modulator NEMO N-terminal" evidence="3">
    <location>
        <begin position="104"/>
        <end position="170"/>
    </location>
</feature>
<keyword evidence="1" id="KW-0175">Coiled coil</keyword>
<dbReference type="PANTHER" id="PTHR31553">
    <property type="entry name" value="NF-KAPPA-B ESSENTIAL MODULATOR"/>
    <property type="match status" value="1"/>
</dbReference>
<evidence type="ECO:0000313" key="4">
    <source>
        <dbReference type="EMBL" id="KAK9727962.1"/>
    </source>
</evidence>